<dbReference type="EC" id="2.3.1.-" evidence="4"/>
<feature type="transmembrane region" description="Helical" evidence="1">
    <location>
        <begin position="163"/>
        <end position="183"/>
    </location>
</feature>
<dbReference type="Pfam" id="PF01757">
    <property type="entry name" value="Acyl_transf_3"/>
    <property type="match status" value="1"/>
</dbReference>
<gene>
    <name evidence="4" type="ORF">ACFQDM_00390</name>
</gene>
<feature type="domain" description="Acyltransferase 3" evidence="2">
    <location>
        <begin position="7"/>
        <end position="327"/>
    </location>
</feature>
<feature type="transmembrane region" description="Helical" evidence="1">
    <location>
        <begin position="222"/>
        <end position="239"/>
    </location>
</feature>
<keyword evidence="4" id="KW-0808">Transferase</keyword>
<keyword evidence="5" id="KW-1185">Reference proteome</keyword>
<dbReference type="PANTHER" id="PTHR23028:SF53">
    <property type="entry name" value="ACYL_TRANSF_3 DOMAIN-CONTAINING PROTEIN"/>
    <property type="match status" value="1"/>
</dbReference>
<dbReference type="RefSeq" id="WP_377373986.1">
    <property type="nucleotide sequence ID" value="NZ_JBHSSW010000001.1"/>
</dbReference>
<keyword evidence="1" id="KW-0812">Transmembrane</keyword>
<evidence type="ECO:0000313" key="4">
    <source>
        <dbReference type="EMBL" id="MFC6196511.1"/>
    </source>
</evidence>
<feature type="transmembrane region" description="Helical" evidence="1">
    <location>
        <begin position="73"/>
        <end position="92"/>
    </location>
</feature>
<evidence type="ECO:0000256" key="1">
    <source>
        <dbReference type="SAM" id="Phobius"/>
    </source>
</evidence>
<feature type="domain" description="SGNH" evidence="3">
    <location>
        <begin position="408"/>
        <end position="617"/>
    </location>
</feature>
<keyword evidence="1" id="KW-1133">Transmembrane helix</keyword>
<proteinExistence type="predicted"/>
<dbReference type="InterPro" id="IPR002656">
    <property type="entry name" value="Acyl_transf_3_dom"/>
</dbReference>
<feature type="transmembrane region" description="Helical" evidence="1">
    <location>
        <begin position="245"/>
        <end position="266"/>
    </location>
</feature>
<dbReference type="PANTHER" id="PTHR23028">
    <property type="entry name" value="ACETYLTRANSFERASE"/>
    <property type="match status" value="1"/>
</dbReference>
<feature type="transmembrane region" description="Helical" evidence="1">
    <location>
        <begin position="286"/>
        <end position="305"/>
    </location>
</feature>
<name>A0ABW1S4Q9_9PROT</name>
<keyword evidence="1" id="KW-0472">Membrane</keyword>
<feature type="transmembrane region" description="Helical" evidence="1">
    <location>
        <begin position="342"/>
        <end position="364"/>
    </location>
</feature>
<dbReference type="EMBL" id="JBHSSW010000001">
    <property type="protein sequence ID" value="MFC6196511.1"/>
    <property type="molecule type" value="Genomic_DNA"/>
</dbReference>
<dbReference type="Proteomes" id="UP001596303">
    <property type="component" value="Unassembled WGS sequence"/>
</dbReference>
<feature type="transmembrane region" description="Helical" evidence="1">
    <location>
        <begin position="32"/>
        <end position="52"/>
    </location>
</feature>
<comment type="caution">
    <text evidence="4">The sequence shown here is derived from an EMBL/GenBank/DDBJ whole genome shotgun (WGS) entry which is preliminary data.</text>
</comment>
<sequence>MLKYRSDIDGLRTIAVATVVAYHAGLPFFGGGYVGVDIFFVISGFLITGVITQSLEAHGFRFTDFAARRIRRLLPALVPVLLVATLIAYVRLLPEDFDLFTRSLIGAATYTSNFVFLAQSDYFVEAADIKPLLHTWSLAVEEQFYLVAPVVFFLLWKVGRKRLMLPITLLLLIASLVSAELVLRSGAVAQAFYNPLLRSWELLAGAALSLSALRLPAGWPSALARLAGLILISFCTVFYTSQTPFPGLTALPIFVGTCLLLVASGAKSDPVGRLLEFSPVTYLGRLSYAIYLWHWPLLVLARLTAPHDWRATTAAILFSIALSALSYHLLEKPIRFGRILKSPARAFVFLAAFSVLGLAVSFGASNLYSAGIGRSGADDMTTMLSRSRNELAWFSLNCQKRLPGQENNFSICLDRPDQDAPTLLILGDSHGEHLIPGVKARWQDANILTITDGGCKILLAFQNRKPECDAIRDAAFDSDIWQDIDHAIIALRWNADFFENAIETARWMHELGITVWLVTPMPEYSPGISTLYASATDASLETLTSLSNENLKAWPFDVRQQLLERLGTEAFIRVIDPVDLRCDTKASCQLFTPEGAPMTFDESHLTIEGSTWLVKQFPDILAAD</sequence>
<evidence type="ECO:0000313" key="5">
    <source>
        <dbReference type="Proteomes" id="UP001596303"/>
    </source>
</evidence>
<evidence type="ECO:0000259" key="3">
    <source>
        <dbReference type="Pfam" id="PF19040"/>
    </source>
</evidence>
<accession>A0ABW1S4Q9</accession>
<keyword evidence="4" id="KW-0012">Acyltransferase</keyword>
<dbReference type="InterPro" id="IPR050879">
    <property type="entry name" value="Acyltransferase_3"/>
</dbReference>
<reference evidence="5" key="1">
    <citation type="journal article" date="2019" name="Int. J. Syst. Evol. Microbiol.">
        <title>The Global Catalogue of Microorganisms (GCM) 10K type strain sequencing project: providing services to taxonomists for standard genome sequencing and annotation.</title>
        <authorList>
            <consortium name="The Broad Institute Genomics Platform"/>
            <consortium name="The Broad Institute Genome Sequencing Center for Infectious Disease"/>
            <person name="Wu L."/>
            <person name="Ma J."/>
        </authorList>
    </citation>
    <scope>NUCLEOTIDE SEQUENCE [LARGE SCALE GENOMIC DNA]</scope>
    <source>
        <strain evidence="5">CGMCC-1.15741</strain>
    </source>
</reference>
<dbReference type="GO" id="GO:0016746">
    <property type="term" value="F:acyltransferase activity"/>
    <property type="evidence" value="ECO:0007669"/>
    <property type="project" value="UniProtKB-KW"/>
</dbReference>
<protein>
    <submittedName>
        <fullName evidence="4">Acyltransferase family protein</fullName>
        <ecNumber evidence="4">2.3.1.-</ecNumber>
    </submittedName>
</protein>
<dbReference type="InterPro" id="IPR043968">
    <property type="entry name" value="SGNH"/>
</dbReference>
<organism evidence="4 5">
    <name type="scientific">Ponticaulis profundi</name>
    <dbReference type="NCBI Taxonomy" id="2665222"/>
    <lineage>
        <taxon>Bacteria</taxon>
        <taxon>Pseudomonadati</taxon>
        <taxon>Pseudomonadota</taxon>
        <taxon>Alphaproteobacteria</taxon>
        <taxon>Hyphomonadales</taxon>
        <taxon>Hyphomonadaceae</taxon>
        <taxon>Ponticaulis</taxon>
    </lineage>
</organism>
<feature type="transmembrane region" description="Helical" evidence="1">
    <location>
        <begin position="136"/>
        <end position="156"/>
    </location>
</feature>
<evidence type="ECO:0000259" key="2">
    <source>
        <dbReference type="Pfam" id="PF01757"/>
    </source>
</evidence>
<dbReference type="Pfam" id="PF19040">
    <property type="entry name" value="SGNH"/>
    <property type="match status" value="1"/>
</dbReference>